<name>A0ACB0ZW16_MELEN</name>
<comment type="caution">
    <text evidence="1">The sequence shown here is derived from an EMBL/GenBank/DDBJ whole genome shotgun (WGS) entry which is preliminary data.</text>
</comment>
<dbReference type="Proteomes" id="UP001497535">
    <property type="component" value="Unassembled WGS sequence"/>
</dbReference>
<protein>
    <submittedName>
        <fullName evidence="1">Uncharacterized protein</fullName>
    </submittedName>
</protein>
<sequence>MAPSGPSSLQVKITSLPLHVSLAQHLPQMVFTVVGRFANERIFCVSESPVSQLRFICVDCAQRNITDMFDYLNRAQDMTHETGFPVIFFLAFFCRFFDFGGFFSLCRHFDCILLFSKLIFS</sequence>
<evidence type="ECO:0000313" key="2">
    <source>
        <dbReference type="Proteomes" id="UP001497535"/>
    </source>
</evidence>
<reference evidence="1" key="1">
    <citation type="submission" date="2023-11" db="EMBL/GenBank/DDBJ databases">
        <authorList>
            <person name="Poullet M."/>
        </authorList>
    </citation>
    <scope>NUCLEOTIDE SEQUENCE</scope>
    <source>
        <strain evidence="1">E1834</strain>
    </source>
</reference>
<keyword evidence="2" id="KW-1185">Reference proteome</keyword>
<organism evidence="1 2">
    <name type="scientific">Meloidogyne enterolobii</name>
    <name type="common">Root-knot nematode worm</name>
    <name type="synonym">Meloidogyne mayaguensis</name>
    <dbReference type="NCBI Taxonomy" id="390850"/>
    <lineage>
        <taxon>Eukaryota</taxon>
        <taxon>Metazoa</taxon>
        <taxon>Ecdysozoa</taxon>
        <taxon>Nematoda</taxon>
        <taxon>Chromadorea</taxon>
        <taxon>Rhabditida</taxon>
        <taxon>Tylenchina</taxon>
        <taxon>Tylenchomorpha</taxon>
        <taxon>Tylenchoidea</taxon>
        <taxon>Meloidogynidae</taxon>
        <taxon>Meloidogyninae</taxon>
        <taxon>Meloidogyne</taxon>
    </lineage>
</organism>
<accession>A0ACB0ZW16</accession>
<gene>
    <name evidence="1" type="ORF">MENTE1834_LOCUS30469</name>
</gene>
<dbReference type="EMBL" id="CAVMJV010000049">
    <property type="protein sequence ID" value="CAK5083154.1"/>
    <property type="molecule type" value="Genomic_DNA"/>
</dbReference>
<proteinExistence type="predicted"/>
<evidence type="ECO:0000313" key="1">
    <source>
        <dbReference type="EMBL" id="CAK5083154.1"/>
    </source>
</evidence>